<keyword evidence="2" id="KW-1185">Reference proteome</keyword>
<dbReference type="Pfam" id="PF09797">
    <property type="entry name" value="NatB_MDM20"/>
    <property type="match status" value="1"/>
</dbReference>
<dbReference type="STRING" id="36087.A0A077ZMA8"/>
<evidence type="ECO:0000313" key="2">
    <source>
        <dbReference type="Proteomes" id="UP000030665"/>
    </source>
</evidence>
<name>A0A077ZMA8_TRITR</name>
<reference evidence="1" key="2">
    <citation type="submission" date="2014-03" db="EMBL/GenBank/DDBJ databases">
        <title>The whipworm genome and dual-species transcriptomics of an intimate host-pathogen interaction.</title>
        <authorList>
            <person name="Foth B.J."/>
            <person name="Tsai I.J."/>
            <person name="Reid A.J."/>
            <person name="Bancroft A.J."/>
            <person name="Nichol S."/>
            <person name="Tracey A."/>
            <person name="Holroyd N."/>
            <person name="Cotton J.A."/>
            <person name="Stanley E.J."/>
            <person name="Zarowiecki M."/>
            <person name="Liu J.Z."/>
            <person name="Huckvale T."/>
            <person name="Cooper P.J."/>
            <person name="Grencis R.K."/>
            <person name="Berriman M."/>
        </authorList>
    </citation>
    <scope>NUCLEOTIDE SEQUENCE [LARGE SCALE GENOMIC DNA]</scope>
</reference>
<dbReference type="Proteomes" id="UP000030665">
    <property type="component" value="Unassembled WGS sequence"/>
</dbReference>
<gene>
    <name evidence="1" type="ORF">TTRE_0000928801</name>
</gene>
<organism evidence="1 2">
    <name type="scientific">Trichuris trichiura</name>
    <name type="common">Whipworm</name>
    <name type="synonym">Trichocephalus trichiurus</name>
    <dbReference type="NCBI Taxonomy" id="36087"/>
    <lineage>
        <taxon>Eukaryota</taxon>
        <taxon>Metazoa</taxon>
        <taxon>Ecdysozoa</taxon>
        <taxon>Nematoda</taxon>
        <taxon>Enoplea</taxon>
        <taxon>Dorylaimia</taxon>
        <taxon>Trichinellida</taxon>
        <taxon>Trichuridae</taxon>
        <taxon>Trichuris</taxon>
    </lineage>
</organism>
<reference evidence="1" key="1">
    <citation type="submission" date="2014-01" db="EMBL/GenBank/DDBJ databases">
        <authorList>
            <person name="Aslett M."/>
        </authorList>
    </citation>
    <scope>NUCLEOTIDE SEQUENCE</scope>
</reference>
<dbReference type="AlphaFoldDB" id="A0A077ZMA8"/>
<accession>A0A077ZMA8</accession>
<dbReference type="EMBL" id="HG807513">
    <property type="protein sequence ID" value="CDW60884.1"/>
    <property type="molecule type" value="Genomic_DNA"/>
</dbReference>
<sequence length="320" mass="36392">MTYPQNVKQSRTQQLSRLNIVGSLLENGYVKPSELASLGLSEPSELMVLFFDMFGSRPCVLRDLIPFLPLVSEEQRDQFIERLRHSASDLPVCPAFGENLVITTNQEIALRHANLLHLCSALGYYNGLNVEHRQALIEQSLKHFSQMQPSPQEEFLNGDHAASSSYLLFACCQLWQLFVQNEDQQQLLKLAALLDEDLQYDKSNTVFRILLIKVYALLGSPCCLTAEFNALDAKYILIDDDFEGAMMVDRRDFSVVPILADVKERSRIDEWNRNVFRLAVCTISAVSAPVGLESAVRLWAFHYQFRRVEEKMADPQSPAE</sequence>
<dbReference type="InterPro" id="IPR019183">
    <property type="entry name" value="NAA25_NatB_aux_su"/>
</dbReference>
<evidence type="ECO:0000313" key="1">
    <source>
        <dbReference type="EMBL" id="CDW60884.1"/>
    </source>
</evidence>
<proteinExistence type="predicted"/>
<protein>
    <submittedName>
        <fullName evidence="1">NatB MDM20 domain containing protein</fullName>
    </submittedName>
</protein>
<dbReference type="OrthoDB" id="1874341at2759"/>